<name>F4Q2K2_CACFS</name>
<evidence type="ECO:0000256" key="1">
    <source>
        <dbReference type="SAM" id="SignalP"/>
    </source>
</evidence>
<dbReference type="OMA" id="CASELCK"/>
<dbReference type="Proteomes" id="UP000007797">
    <property type="component" value="Unassembled WGS sequence"/>
</dbReference>
<keyword evidence="3" id="KW-1185">Reference proteome</keyword>
<dbReference type="GeneID" id="14869012"/>
<evidence type="ECO:0008006" key="4">
    <source>
        <dbReference type="Google" id="ProtNLM"/>
    </source>
</evidence>
<accession>F4Q2K2</accession>
<evidence type="ECO:0000313" key="2">
    <source>
        <dbReference type="EMBL" id="EGG16681.1"/>
    </source>
</evidence>
<feature type="signal peptide" evidence="1">
    <location>
        <begin position="1"/>
        <end position="22"/>
    </location>
</feature>
<protein>
    <recommendedName>
        <fullName evidence="4">Paramecium surface antigen repeat-containing protein</fullName>
    </recommendedName>
</protein>
<dbReference type="KEGG" id="dfa:DFA_07659"/>
<evidence type="ECO:0000313" key="3">
    <source>
        <dbReference type="Proteomes" id="UP000007797"/>
    </source>
</evidence>
<dbReference type="PANTHER" id="PTHR33459:SF7">
    <property type="entry name" value="DD-GDCA PROTEIN"/>
    <property type="match status" value="1"/>
</dbReference>
<dbReference type="RefSeq" id="XP_004355155.1">
    <property type="nucleotide sequence ID" value="XM_004355103.1"/>
</dbReference>
<proteinExistence type="predicted"/>
<dbReference type="PANTHER" id="PTHR33459">
    <property type="entry name" value="DD-GDCA PROTEIN"/>
    <property type="match status" value="1"/>
</dbReference>
<dbReference type="OrthoDB" id="24000at2759"/>
<keyword evidence="1" id="KW-0732">Signal</keyword>
<dbReference type="InterPro" id="IPR052326">
    <property type="entry name" value="Diff-Dev_Assoc_Protein"/>
</dbReference>
<organism evidence="2 3">
    <name type="scientific">Cavenderia fasciculata</name>
    <name type="common">Slime mold</name>
    <name type="synonym">Dictyostelium fasciculatum</name>
    <dbReference type="NCBI Taxonomy" id="261658"/>
    <lineage>
        <taxon>Eukaryota</taxon>
        <taxon>Amoebozoa</taxon>
        <taxon>Evosea</taxon>
        <taxon>Eumycetozoa</taxon>
        <taxon>Dictyostelia</taxon>
        <taxon>Acytosteliales</taxon>
        <taxon>Cavenderiaceae</taxon>
        <taxon>Cavenderia</taxon>
    </lineage>
</organism>
<dbReference type="EMBL" id="GL883021">
    <property type="protein sequence ID" value="EGG16681.1"/>
    <property type="molecule type" value="Genomic_DNA"/>
</dbReference>
<reference evidence="3" key="1">
    <citation type="journal article" date="2011" name="Genome Res.">
        <title>Phylogeny-wide analysis of social amoeba genomes highlights ancient origins for complex intercellular communication.</title>
        <authorList>
            <person name="Heidel A.J."/>
            <person name="Lawal H.M."/>
            <person name="Felder M."/>
            <person name="Schilde C."/>
            <person name="Helps N.R."/>
            <person name="Tunggal B."/>
            <person name="Rivero F."/>
            <person name="John U."/>
            <person name="Schleicher M."/>
            <person name="Eichinger L."/>
            <person name="Platzer M."/>
            <person name="Noegel A.A."/>
            <person name="Schaap P."/>
            <person name="Gloeckner G."/>
        </authorList>
    </citation>
    <scope>NUCLEOTIDE SEQUENCE [LARGE SCALE GENOMIC DNA]</scope>
    <source>
        <strain evidence="3">SH3</strain>
    </source>
</reference>
<gene>
    <name evidence="2" type="ORF">DFA_07659</name>
</gene>
<dbReference type="AlphaFoldDB" id="F4Q2K2"/>
<feature type="chain" id="PRO_5003320533" description="Paramecium surface antigen repeat-containing protein" evidence="1">
    <location>
        <begin position="23"/>
        <end position="378"/>
    </location>
</feature>
<sequence>MKIITSSIVVLLLVCLSSFVHSEECKNAYNEYVCVEIDQFCGNSTSTINYNCKYGLYCDDETSTCQRTVALNGSCTTSEQCSSQYECYDGECIEIDYLQFGETCKESFECNGKLECNNGTCTNIYGLNNCTFNSDCPYEQYCLSGKCAVRTADGSTCTDTLQCMPQSSCFNATVGVDTPICKPFYSQALDSPCSLDMECDESLGLKCINDTCQIDPIQLSPASFNCNSTASVAQNETCFYYEMCVCSAEATATCQVQSPVTTDQVKKCGAPSKAHYQCMATNKCLSTGQMPSSCEISKCGQTYCDLKVNCDQYSLFYSSPSCSGEPNSYPNYIAQMCIELGYGYGNFTPPASSIANSLSSSITIKLTFVLFSLIVFLL</sequence>